<reference evidence="1 2" key="1">
    <citation type="submission" date="2015-01" db="EMBL/GenBank/DDBJ databases">
        <title>Genome Assembly of Bacillus badius MTCC 1458.</title>
        <authorList>
            <person name="Verma A."/>
            <person name="Khatri I."/>
            <person name="Mual P."/>
            <person name="Subramanian S."/>
            <person name="Krishnamurthi S."/>
        </authorList>
    </citation>
    <scope>NUCLEOTIDE SEQUENCE [LARGE SCALE GENOMIC DNA]</scope>
    <source>
        <strain evidence="1 2">MTCC 1458</strain>
    </source>
</reference>
<keyword evidence="2" id="KW-1185">Reference proteome</keyword>
<dbReference type="Proteomes" id="UP000031982">
    <property type="component" value="Unassembled WGS sequence"/>
</dbReference>
<organism evidence="1 2">
    <name type="scientific">Bacillus badius</name>
    <dbReference type="NCBI Taxonomy" id="1455"/>
    <lineage>
        <taxon>Bacteria</taxon>
        <taxon>Bacillati</taxon>
        <taxon>Bacillota</taxon>
        <taxon>Bacilli</taxon>
        <taxon>Bacillales</taxon>
        <taxon>Bacillaceae</taxon>
        <taxon>Pseudobacillus</taxon>
    </lineage>
</organism>
<proteinExistence type="predicted"/>
<comment type="caution">
    <text evidence="1">The sequence shown here is derived from an EMBL/GenBank/DDBJ whole genome shotgun (WGS) entry which is preliminary data.</text>
</comment>
<sequence>MRKDLSLAFFMGRLSGFEGGSFFDSLFIPASKFLYNA</sequence>
<gene>
    <name evidence="1" type="ORF">SD77_0086</name>
</gene>
<dbReference type="EMBL" id="JXLP01000001">
    <property type="protein sequence ID" value="KIL80238.1"/>
    <property type="molecule type" value="Genomic_DNA"/>
</dbReference>
<name>A0ABR5B155_BACBA</name>
<evidence type="ECO:0000313" key="1">
    <source>
        <dbReference type="EMBL" id="KIL80238.1"/>
    </source>
</evidence>
<protein>
    <submittedName>
        <fullName evidence="1">Uncharacterized protein</fullName>
    </submittedName>
</protein>
<evidence type="ECO:0000313" key="2">
    <source>
        <dbReference type="Proteomes" id="UP000031982"/>
    </source>
</evidence>
<accession>A0ABR5B155</accession>